<dbReference type="OrthoDB" id="5432at2759"/>
<evidence type="ECO:0000256" key="2">
    <source>
        <dbReference type="ARBA" id="ARBA00005104"/>
    </source>
</evidence>
<gene>
    <name evidence="14" type="primary">RIB7</name>
    <name evidence="14" type="ORF">AWJ20_3203</name>
</gene>
<dbReference type="GO" id="GO:0050661">
    <property type="term" value="F:NADP binding"/>
    <property type="evidence" value="ECO:0007669"/>
    <property type="project" value="InterPro"/>
</dbReference>
<organism evidence="14 15">
    <name type="scientific">Sugiyamaella lignohabitans</name>
    <dbReference type="NCBI Taxonomy" id="796027"/>
    <lineage>
        <taxon>Eukaryota</taxon>
        <taxon>Fungi</taxon>
        <taxon>Dikarya</taxon>
        <taxon>Ascomycota</taxon>
        <taxon>Saccharomycotina</taxon>
        <taxon>Dipodascomycetes</taxon>
        <taxon>Dipodascales</taxon>
        <taxon>Trichomonascaceae</taxon>
        <taxon>Sugiyamaella</taxon>
    </lineage>
</organism>
<dbReference type="KEGG" id="slb:AWJ20_3203"/>
<dbReference type="InterPro" id="IPR024072">
    <property type="entry name" value="DHFR-like_dom_sf"/>
</dbReference>
<comment type="catalytic activity">
    <reaction evidence="12">
        <text>2,5-diamino-6-(1-D-ribitylamino)pyrimidin-4(3H)-one 5'-phosphate + NADP(+) = 2,5-diamino-6-(1-D-ribosylamino)pyrimidin-4(3H)-one 5'-phosphate + NADPH + H(+)</text>
        <dbReference type="Rhea" id="RHEA:27278"/>
        <dbReference type="ChEBI" id="CHEBI:15378"/>
        <dbReference type="ChEBI" id="CHEBI:57783"/>
        <dbReference type="ChEBI" id="CHEBI:58349"/>
        <dbReference type="ChEBI" id="CHEBI:58890"/>
        <dbReference type="ChEBI" id="CHEBI:59545"/>
        <dbReference type="EC" id="1.1.1.302"/>
    </reaction>
</comment>
<dbReference type="PANTHER" id="PTHR38011:SF7">
    <property type="entry name" value="2,5-DIAMINO-6-RIBOSYLAMINO-4(3H)-PYRIMIDINONE 5'-PHOSPHATE REDUCTASE"/>
    <property type="match status" value="1"/>
</dbReference>
<evidence type="ECO:0000256" key="3">
    <source>
        <dbReference type="ARBA" id="ARBA00009723"/>
    </source>
</evidence>
<dbReference type="EMBL" id="CP014503">
    <property type="protein sequence ID" value="ANB15575.1"/>
    <property type="molecule type" value="Genomic_DNA"/>
</dbReference>
<dbReference type="InterPro" id="IPR050765">
    <property type="entry name" value="Riboflavin_Biosynth_HTPR"/>
</dbReference>
<keyword evidence="6" id="KW-0686">Riboflavin biosynthesis</keyword>
<dbReference type="Pfam" id="PF01872">
    <property type="entry name" value="RibD_C"/>
    <property type="match status" value="1"/>
</dbReference>
<evidence type="ECO:0000256" key="4">
    <source>
        <dbReference type="ARBA" id="ARBA00012851"/>
    </source>
</evidence>
<comment type="catalytic activity">
    <reaction evidence="11">
        <text>2,5-diamino-6-(1-D-ribitylamino)pyrimidin-4(3H)-one 5'-phosphate + NAD(+) = 2,5-diamino-6-(1-D-ribosylamino)pyrimidin-4(3H)-one 5'-phosphate + NADH + H(+)</text>
        <dbReference type="Rhea" id="RHEA:27274"/>
        <dbReference type="ChEBI" id="CHEBI:15378"/>
        <dbReference type="ChEBI" id="CHEBI:57540"/>
        <dbReference type="ChEBI" id="CHEBI:57945"/>
        <dbReference type="ChEBI" id="CHEBI:58890"/>
        <dbReference type="ChEBI" id="CHEBI:59545"/>
        <dbReference type="EC" id="1.1.1.302"/>
    </reaction>
</comment>
<dbReference type="AlphaFoldDB" id="A0A167FQQ7"/>
<evidence type="ECO:0000256" key="1">
    <source>
        <dbReference type="ARBA" id="ARBA00003555"/>
    </source>
</evidence>
<evidence type="ECO:0000256" key="9">
    <source>
        <dbReference type="ARBA" id="ARBA00030073"/>
    </source>
</evidence>
<dbReference type="GeneID" id="30035200"/>
<evidence type="ECO:0000313" key="15">
    <source>
        <dbReference type="Proteomes" id="UP000189580"/>
    </source>
</evidence>
<protein>
    <recommendedName>
        <fullName evidence="5">2,5-diamino-6-ribosylamino-4(3H)-pyrimidinone 5'-phosphate reductase</fullName>
        <ecNumber evidence="4">1.1.1.302</ecNumber>
    </recommendedName>
    <alternativeName>
        <fullName evidence="10">2,5-diamino-6-(5-phospho-D-ribosylamino)pyrimidin-4(3H)-one reductase</fullName>
    </alternativeName>
    <alternativeName>
        <fullName evidence="9">2,5-diamino-6-ribitylamino-4(3H)-pyrimidinone 5'-phosphate synthase</fullName>
    </alternativeName>
</protein>
<dbReference type="UniPathway" id="UPA00275"/>
<dbReference type="PANTHER" id="PTHR38011">
    <property type="entry name" value="DIHYDROFOLATE REDUCTASE FAMILY PROTEIN (AFU_ORTHOLOGUE AFUA_8G06820)"/>
    <property type="match status" value="1"/>
</dbReference>
<dbReference type="InterPro" id="IPR002734">
    <property type="entry name" value="RibDG_C"/>
</dbReference>
<evidence type="ECO:0000256" key="6">
    <source>
        <dbReference type="ARBA" id="ARBA00022619"/>
    </source>
</evidence>
<evidence type="ECO:0000256" key="11">
    <source>
        <dbReference type="ARBA" id="ARBA00047550"/>
    </source>
</evidence>
<comment type="similarity">
    <text evidence="3">Belongs to the HTP reductase family.</text>
</comment>
<evidence type="ECO:0000256" key="12">
    <source>
        <dbReference type="ARBA" id="ARBA00049020"/>
    </source>
</evidence>
<dbReference type="InterPro" id="IPR011549">
    <property type="entry name" value="RibD_C"/>
</dbReference>
<dbReference type="NCBIfam" id="TIGR00227">
    <property type="entry name" value="ribD_Cterm"/>
    <property type="match status" value="1"/>
</dbReference>
<dbReference type="Gene3D" id="3.40.430.10">
    <property type="entry name" value="Dihydrofolate Reductase, subunit A"/>
    <property type="match status" value="1"/>
</dbReference>
<dbReference type="Proteomes" id="UP000189580">
    <property type="component" value="Chromosome b"/>
</dbReference>
<feature type="domain" description="Bacterial bifunctional deaminase-reductase C-terminal" evidence="13">
    <location>
        <begin position="30"/>
        <end position="247"/>
    </location>
</feature>
<evidence type="ECO:0000256" key="7">
    <source>
        <dbReference type="ARBA" id="ARBA00022857"/>
    </source>
</evidence>
<evidence type="ECO:0000256" key="8">
    <source>
        <dbReference type="ARBA" id="ARBA00023002"/>
    </source>
</evidence>
<keyword evidence="7" id="KW-0521">NADP</keyword>
<dbReference type="GO" id="GO:0008703">
    <property type="term" value="F:5-amino-6-(5-phosphoribosylamino)uracil reductase activity"/>
    <property type="evidence" value="ECO:0007669"/>
    <property type="project" value="EnsemblFungi"/>
</dbReference>
<sequence>MSTLVPLRDDLVPFLEPHLPRPLNKSKGLPFVTLTYAQSLDSMISAGKGKQTVISHLETKTMTHYLRSKHDGILVGAGTVVADDPGLNCRYKPEGDGVLSTPRPIVLDPRFRWNLTKESRVIKTATDGTGLAPWIIVNKGIRDQNREKVRMVESIGGKIIEIDNELSDNKQFQWSQVFTTLYSLGLGSIMVEGGATVINSLLEQPDLVDSVIITIGPVFLGNQGVQVSPNSTVALQNVSWWRGIQDSVLAGQLKK</sequence>
<reference evidence="14 15" key="1">
    <citation type="submission" date="2016-02" db="EMBL/GenBank/DDBJ databases">
        <title>Complete genome sequence and transcriptome regulation of the pentose utilising yeast Sugiyamaella lignohabitans.</title>
        <authorList>
            <person name="Bellasio M."/>
            <person name="Peymann A."/>
            <person name="Valli M."/>
            <person name="Sipitzky M."/>
            <person name="Graf A."/>
            <person name="Sauer M."/>
            <person name="Marx H."/>
            <person name="Mattanovich D."/>
        </authorList>
    </citation>
    <scope>NUCLEOTIDE SEQUENCE [LARGE SCALE GENOMIC DNA]</scope>
    <source>
        <strain evidence="14 15">CBS 10342</strain>
    </source>
</reference>
<keyword evidence="15" id="KW-1185">Reference proteome</keyword>
<proteinExistence type="inferred from homology"/>
<evidence type="ECO:0000313" key="14">
    <source>
        <dbReference type="EMBL" id="ANB15575.1"/>
    </source>
</evidence>
<dbReference type="GO" id="GO:0009231">
    <property type="term" value="P:riboflavin biosynthetic process"/>
    <property type="evidence" value="ECO:0007669"/>
    <property type="project" value="UniProtKB-UniPathway"/>
</dbReference>
<comment type="function">
    <text evidence="1">Catalyzes an early step in riboflavin biosynthesis, the NADPH-dependent reduction of the ribose side chain of 2,5-diamino-6-ribosylamino-4(3H)-pyrimidinone 5'-phosphate, yielding 2,5-diamino-6-ribitylamino-4(3H)-pyrimidinone 5'-phosphate.</text>
</comment>
<dbReference type="EC" id="1.1.1.302" evidence="4"/>
<name>A0A167FQQ7_9ASCO</name>
<keyword evidence="8" id="KW-0560">Oxidoreductase</keyword>
<evidence type="ECO:0000256" key="10">
    <source>
        <dbReference type="ARBA" id="ARBA00031630"/>
    </source>
</evidence>
<evidence type="ECO:0000256" key="5">
    <source>
        <dbReference type="ARBA" id="ARBA00015035"/>
    </source>
</evidence>
<accession>A0A167FQQ7</accession>
<comment type="pathway">
    <text evidence="2">Cofactor biosynthesis; riboflavin biosynthesis.</text>
</comment>
<dbReference type="SUPFAM" id="SSF53597">
    <property type="entry name" value="Dihydrofolate reductase-like"/>
    <property type="match status" value="1"/>
</dbReference>
<evidence type="ECO:0000259" key="13">
    <source>
        <dbReference type="Pfam" id="PF01872"/>
    </source>
</evidence>
<dbReference type="RefSeq" id="XP_018738052.1">
    <property type="nucleotide sequence ID" value="XM_018880211.1"/>
</dbReference>